<dbReference type="GO" id="GO:0102208">
    <property type="term" value="F:2-polyprenyl-6-hydroxyphenol methylase activity"/>
    <property type="evidence" value="ECO:0007669"/>
    <property type="project" value="UniProtKB-EC"/>
</dbReference>
<dbReference type="CDD" id="cd02440">
    <property type="entry name" value="AdoMet_MTases"/>
    <property type="match status" value="1"/>
</dbReference>
<gene>
    <name evidence="2" type="ORF">ACFQV2_04060</name>
</gene>
<proteinExistence type="predicted"/>
<dbReference type="EC" id="2.1.1.64" evidence="2"/>
<dbReference type="InterPro" id="IPR029063">
    <property type="entry name" value="SAM-dependent_MTases_sf"/>
</dbReference>
<protein>
    <submittedName>
        <fullName evidence="2">Class I SAM-dependent methyltransferase</fullName>
        <ecNumber evidence="2">2.1.1.222</ecNumber>
        <ecNumber evidence="2">2.1.1.64</ecNumber>
    </submittedName>
</protein>
<feature type="domain" description="Methyltransferase type 11" evidence="1">
    <location>
        <begin position="2"/>
        <end position="75"/>
    </location>
</feature>
<dbReference type="Proteomes" id="UP001596512">
    <property type="component" value="Unassembled WGS sequence"/>
</dbReference>
<name>A0ABW2THM3_9PSEU</name>
<dbReference type="InterPro" id="IPR013216">
    <property type="entry name" value="Methyltransf_11"/>
</dbReference>
<keyword evidence="2" id="KW-0489">Methyltransferase</keyword>
<dbReference type="EMBL" id="JBHTEY010000004">
    <property type="protein sequence ID" value="MFC7612934.1"/>
    <property type="molecule type" value="Genomic_DNA"/>
</dbReference>
<comment type="caution">
    <text evidence="2">The sequence shown here is derived from an EMBL/GenBank/DDBJ whole genome shotgun (WGS) entry which is preliminary data.</text>
</comment>
<dbReference type="GO" id="GO:0061542">
    <property type="term" value="F:3-demethylubiquinol 3-O-methyltransferase activity"/>
    <property type="evidence" value="ECO:0007669"/>
    <property type="project" value="UniProtKB-EC"/>
</dbReference>
<dbReference type="Gene3D" id="3.40.50.150">
    <property type="entry name" value="Vaccinia Virus protein VP39"/>
    <property type="match status" value="1"/>
</dbReference>
<dbReference type="Pfam" id="PF08241">
    <property type="entry name" value="Methyltransf_11"/>
    <property type="match status" value="1"/>
</dbReference>
<sequence>MTGLDLSGASVDAARAASPEISYVQGDVLRAAEVLGRERFDVVYTGKGALVFVPDVALWASQVAALLRPGGFLYLVEFHPVLYTLGLIPTGDPSLTMVDDYLPDRGAIPVDGTYTYTDGPPLASATEYYEWRHGIGEVVTALLGAGLRVDLLRETPDLPYKRWEDMVCTGGVWHRLPEDRPRLPMMYSLRAVKG</sequence>
<dbReference type="GO" id="GO:0032259">
    <property type="term" value="P:methylation"/>
    <property type="evidence" value="ECO:0007669"/>
    <property type="project" value="UniProtKB-KW"/>
</dbReference>
<reference evidence="3" key="1">
    <citation type="journal article" date="2019" name="Int. J. Syst. Evol. Microbiol.">
        <title>The Global Catalogue of Microorganisms (GCM) 10K type strain sequencing project: providing services to taxonomists for standard genome sequencing and annotation.</title>
        <authorList>
            <consortium name="The Broad Institute Genomics Platform"/>
            <consortium name="The Broad Institute Genome Sequencing Center for Infectious Disease"/>
            <person name="Wu L."/>
            <person name="Ma J."/>
        </authorList>
    </citation>
    <scope>NUCLEOTIDE SEQUENCE [LARGE SCALE GENOMIC DNA]</scope>
    <source>
        <strain evidence="3">JCM 17695</strain>
    </source>
</reference>
<accession>A0ABW2THM3</accession>
<dbReference type="SUPFAM" id="SSF53335">
    <property type="entry name" value="S-adenosyl-L-methionine-dependent methyltransferases"/>
    <property type="match status" value="1"/>
</dbReference>
<keyword evidence="2" id="KW-0808">Transferase</keyword>
<keyword evidence="3" id="KW-1185">Reference proteome</keyword>
<evidence type="ECO:0000313" key="3">
    <source>
        <dbReference type="Proteomes" id="UP001596512"/>
    </source>
</evidence>
<organism evidence="2 3">
    <name type="scientific">Actinokineospora soli</name>
    <dbReference type="NCBI Taxonomy" id="1048753"/>
    <lineage>
        <taxon>Bacteria</taxon>
        <taxon>Bacillati</taxon>
        <taxon>Actinomycetota</taxon>
        <taxon>Actinomycetes</taxon>
        <taxon>Pseudonocardiales</taxon>
        <taxon>Pseudonocardiaceae</taxon>
        <taxon>Actinokineospora</taxon>
    </lineage>
</organism>
<evidence type="ECO:0000313" key="2">
    <source>
        <dbReference type="EMBL" id="MFC7612934.1"/>
    </source>
</evidence>
<dbReference type="EC" id="2.1.1.222" evidence="2"/>
<evidence type="ECO:0000259" key="1">
    <source>
        <dbReference type="Pfam" id="PF08241"/>
    </source>
</evidence>